<dbReference type="PANTHER" id="PTHR27004">
    <property type="entry name" value="RECEPTOR-LIKE PROTEIN 12 ISOFORM X1"/>
    <property type="match status" value="1"/>
</dbReference>
<keyword evidence="5" id="KW-0433">Leucine-rich repeat</keyword>
<keyword evidence="4" id="KW-1003">Cell membrane</keyword>
<comment type="subcellular location">
    <subcellularLocation>
        <location evidence="1">Cell membrane</location>
    </subcellularLocation>
    <subcellularLocation>
        <location evidence="12">Endomembrane system</location>
        <topology evidence="12">Single-pass membrane protein</topology>
    </subcellularLocation>
    <subcellularLocation>
        <location evidence="2">Membrane</location>
        <topology evidence="2">Single-pass type I membrane protein</topology>
    </subcellularLocation>
</comment>
<evidence type="ECO:0000256" key="2">
    <source>
        <dbReference type="ARBA" id="ARBA00004479"/>
    </source>
</evidence>
<evidence type="ECO:0000313" key="14">
    <source>
        <dbReference type="Proteomes" id="UP000000768"/>
    </source>
</evidence>
<keyword evidence="11" id="KW-0325">Glycoprotein</keyword>
<dbReference type="Proteomes" id="UP000000768">
    <property type="component" value="Chromosome 3"/>
</dbReference>
<organism evidence="13 14">
    <name type="scientific">Sorghum bicolor</name>
    <name type="common">Sorghum</name>
    <name type="synonym">Sorghum vulgare</name>
    <dbReference type="NCBI Taxonomy" id="4558"/>
    <lineage>
        <taxon>Eukaryota</taxon>
        <taxon>Viridiplantae</taxon>
        <taxon>Streptophyta</taxon>
        <taxon>Embryophyta</taxon>
        <taxon>Tracheophyta</taxon>
        <taxon>Spermatophyta</taxon>
        <taxon>Magnoliopsida</taxon>
        <taxon>Liliopsida</taxon>
        <taxon>Poales</taxon>
        <taxon>Poaceae</taxon>
        <taxon>PACMAD clade</taxon>
        <taxon>Panicoideae</taxon>
        <taxon>Andropogonodae</taxon>
        <taxon>Andropogoneae</taxon>
        <taxon>Sorghinae</taxon>
        <taxon>Sorghum</taxon>
    </lineage>
</organism>
<evidence type="ECO:0000256" key="3">
    <source>
        <dbReference type="ARBA" id="ARBA00009592"/>
    </source>
</evidence>
<evidence type="ECO:0000256" key="6">
    <source>
        <dbReference type="ARBA" id="ARBA00022692"/>
    </source>
</evidence>
<dbReference type="STRING" id="4558.A0A1W0VVU3"/>
<reference evidence="14" key="2">
    <citation type="journal article" date="2018" name="Plant J.">
        <title>The Sorghum bicolor reference genome: improved assembly, gene annotations, a transcriptome atlas, and signatures of genome organization.</title>
        <authorList>
            <person name="McCormick R.F."/>
            <person name="Truong S.K."/>
            <person name="Sreedasyam A."/>
            <person name="Jenkins J."/>
            <person name="Shu S."/>
            <person name="Sims D."/>
            <person name="Kennedy M."/>
            <person name="Amirebrahimi M."/>
            <person name="Weers B.D."/>
            <person name="McKinley B."/>
            <person name="Mattison A."/>
            <person name="Morishige D.T."/>
            <person name="Grimwood J."/>
            <person name="Schmutz J."/>
            <person name="Mullet J.E."/>
        </authorList>
    </citation>
    <scope>NUCLEOTIDE SEQUENCE [LARGE SCALE GENOMIC DNA]</scope>
    <source>
        <strain evidence="14">cv. BTx623</strain>
    </source>
</reference>
<keyword evidence="14" id="KW-1185">Reference proteome</keyword>
<dbReference type="AlphaFoldDB" id="A0A1W0VVU3"/>
<keyword evidence="9" id="KW-0472">Membrane</keyword>
<dbReference type="GO" id="GO:0005886">
    <property type="term" value="C:plasma membrane"/>
    <property type="evidence" value="ECO:0007669"/>
    <property type="project" value="UniProtKB-SubCell"/>
</dbReference>
<evidence type="ECO:0000256" key="12">
    <source>
        <dbReference type="ARBA" id="ARBA00037847"/>
    </source>
</evidence>
<dbReference type="Gene3D" id="3.80.10.10">
    <property type="entry name" value="Ribonuclease Inhibitor"/>
    <property type="match status" value="1"/>
</dbReference>
<evidence type="ECO:0000313" key="13">
    <source>
        <dbReference type="EMBL" id="OQU86258.1"/>
    </source>
</evidence>
<dbReference type="InterPro" id="IPR032675">
    <property type="entry name" value="LRR_dom_sf"/>
</dbReference>
<evidence type="ECO:0000256" key="11">
    <source>
        <dbReference type="ARBA" id="ARBA00023180"/>
    </source>
</evidence>
<keyword evidence="8" id="KW-1133">Transmembrane helix</keyword>
<reference evidence="13 14" key="1">
    <citation type="journal article" date="2009" name="Nature">
        <title>The Sorghum bicolor genome and the diversification of grasses.</title>
        <authorList>
            <person name="Paterson A.H."/>
            <person name="Bowers J.E."/>
            <person name="Bruggmann R."/>
            <person name="Dubchak I."/>
            <person name="Grimwood J."/>
            <person name="Gundlach H."/>
            <person name="Haberer G."/>
            <person name="Hellsten U."/>
            <person name="Mitros T."/>
            <person name="Poliakov A."/>
            <person name="Schmutz J."/>
            <person name="Spannagl M."/>
            <person name="Tang H."/>
            <person name="Wang X."/>
            <person name="Wicker T."/>
            <person name="Bharti A.K."/>
            <person name="Chapman J."/>
            <person name="Feltus F.A."/>
            <person name="Gowik U."/>
            <person name="Grigoriev I.V."/>
            <person name="Lyons E."/>
            <person name="Maher C.A."/>
            <person name="Martis M."/>
            <person name="Narechania A."/>
            <person name="Otillar R.P."/>
            <person name="Penning B.W."/>
            <person name="Salamov A.A."/>
            <person name="Wang Y."/>
            <person name="Zhang L."/>
            <person name="Carpita N.C."/>
            <person name="Freeling M."/>
            <person name="Gingle A.R."/>
            <person name="Hash C.T."/>
            <person name="Keller B."/>
            <person name="Klein P."/>
            <person name="Kresovich S."/>
            <person name="McCann M.C."/>
            <person name="Ming R."/>
            <person name="Peterson D.G."/>
            <person name="Mehboob-ur-Rahman"/>
            <person name="Ware D."/>
            <person name="Westhoff P."/>
            <person name="Mayer K.F."/>
            <person name="Messing J."/>
            <person name="Rokhsar D.S."/>
        </authorList>
    </citation>
    <scope>NUCLEOTIDE SEQUENCE [LARGE SCALE GENOMIC DNA]</scope>
    <source>
        <strain evidence="14">cv. BTx623</strain>
    </source>
</reference>
<evidence type="ECO:0000256" key="5">
    <source>
        <dbReference type="ARBA" id="ARBA00022614"/>
    </source>
</evidence>
<evidence type="ECO:0000256" key="4">
    <source>
        <dbReference type="ARBA" id="ARBA00022475"/>
    </source>
</evidence>
<proteinExistence type="inferred from homology"/>
<sequence>MYMAALKVAIDISVDIPLKWFAIGVSTDDMELAIESQLSLLLRVPLASLNFLSMLNLSYNELVGRIPDSPNFLAFTNLSFLGNIGLCGFQVSRACNSTTLPFMKPHHSEKKSVDLVLFLFTGYSDLASDSQLRLS</sequence>
<dbReference type="EMBL" id="CM000762">
    <property type="protein sequence ID" value="OQU86258.1"/>
    <property type="molecule type" value="Genomic_DNA"/>
</dbReference>
<keyword evidence="10" id="KW-0675">Receptor</keyword>
<name>A0A1W0VVU3_SORBI</name>
<gene>
    <name evidence="13" type="ORF">SORBI_3003G059500</name>
</gene>
<dbReference type="InParanoid" id="A0A1W0VVU3"/>
<evidence type="ECO:0000256" key="7">
    <source>
        <dbReference type="ARBA" id="ARBA00022737"/>
    </source>
</evidence>
<keyword evidence="6" id="KW-0812">Transmembrane</keyword>
<evidence type="ECO:0000256" key="8">
    <source>
        <dbReference type="ARBA" id="ARBA00022989"/>
    </source>
</evidence>
<protein>
    <submittedName>
        <fullName evidence="13">Uncharacterized protein</fullName>
    </submittedName>
</protein>
<evidence type="ECO:0000256" key="9">
    <source>
        <dbReference type="ARBA" id="ARBA00023136"/>
    </source>
</evidence>
<evidence type="ECO:0000256" key="1">
    <source>
        <dbReference type="ARBA" id="ARBA00004236"/>
    </source>
</evidence>
<dbReference type="FunCoup" id="A0A1W0VVU3">
    <property type="interactions" value="1"/>
</dbReference>
<accession>A0A1W0VVU3</accession>
<comment type="similarity">
    <text evidence="3">Belongs to the RLP family.</text>
</comment>
<dbReference type="Gramene" id="OQU86258">
    <property type="protein sequence ID" value="OQU86258"/>
    <property type="gene ID" value="SORBI_3003G059500"/>
</dbReference>
<evidence type="ECO:0000256" key="10">
    <source>
        <dbReference type="ARBA" id="ARBA00023170"/>
    </source>
</evidence>
<keyword evidence="7" id="KW-0677">Repeat</keyword>
<dbReference type="PANTHER" id="PTHR27004:SF307">
    <property type="entry name" value="OS01G0160200 PROTEIN"/>
    <property type="match status" value="1"/>
</dbReference>